<name>A0A0M9VVI9_ESCWE</name>
<reference evidence="1 2" key="1">
    <citation type="submission" date="2015-07" db="EMBL/GenBank/DDBJ databases">
        <title>The genome of the fungus Escovopsis weberi, a specialized disease agent of ant agriculture.</title>
        <authorList>
            <person name="de Man T.J."/>
            <person name="Stajich J.E."/>
            <person name="Kubicek C.P."/>
            <person name="Chenthamara K."/>
            <person name="Atanasova L."/>
            <person name="Druzhinina I.S."/>
            <person name="Birnbaum S."/>
            <person name="Barribeau S.M."/>
            <person name="Teiling C."/>
            <person name="Suen G."/>
            <person name="Currie C."/>
            <person name="Gerardo N.M."/>
        </authorList>
    </citation>
    <scope>NUCLEOTIDE SEQUENCE [LARGE SCALE GENOMIC DNA]</scope>
</reference>
<evidence type="ECO:0000313" key="1">
    <source>
        <dbReference type="EMBL" id="KOS21009.1"/>
    </source>
</evidence>
<protein>
    <submittedName>
        <fullName evidence="1">Uncharacterized protein</fullName>
    </submittedName>
</protein>
<accession>A0A0M9VVI9</accession>
<dbReference type="Proteomes" id="UP000053831">
    <property type="component" value="Unassembled WGS sequence"/>
</dbReference>
<dbReference type="AlphaFoldDB" id="A0A0M9VVI9"/>
<organism evidence="1 2">
    <name type="scientific">Escovopsis weberi</name>
    <dbReference type="NCBI Taxonomy" id="150374"/>
    <lineage>
        <taxon>Eukaryota</taxon>
        <taxon>Fungi</taxon>
        <taxon>Dikarya</taxon>
        <taxon>Ascomycota</taxon>
        <taxon>Pezizomycotina</taxon>
        <taxon>Sordariomycetes</taxon>
        <taxon>Hypocreomycetidae</taxon>
        <taxon>Hypocreales</taxon>
        <taxon>Hypocreaceae</taxon>
        <taxon>Escovopsis</taxon>
    </lineage>
</organism>
<comment type="caution">
    <text evidence="1">The sequence shown here is derived from an EMBL/GenBank/DDBJ whole genome shotgun (WGS) entry which is preliminary data.</text>
</comment>
<keyword evidence="2" id="KW-1185">Reference proteome</keyword>
<evidence type="ECO:0000313" key="2">
    <source>
        <dbReference type="Proteomes" id="UP000053831"/>
    </source>
</evidence>
<dbReference type="EMBL" id="LGSR01000013">
    <property type="protein sequence ID" value="KOS21009.1"/>
    <property type="molecule type" value="Genomic_DNA"/>
</dbReference>
<sequence>MPHIHLHEVFTACAHARFLDTISIALHPHAAAARSSASSSASSSADSVLQHLQSVLVYHEAVFKFGWCPACVEYLSSPRCRQGRPPIALRSAAVLRSYWRYKALNHMDFAVPAYEIPYSAYQPPLPSSTSASASSSAGSLADYPGFGDRDGDWARDRDRSYAVPFGESTLVWEERALWRTVRDLKPQQVHLGPLLFRLPILEDGLRNMLRGARQWTILWAKGDEALYRKDPGLDLNRPWDPAEEEAWKIERFYQPYRPLPKGREYLKGL</sequence>
<gene>
    <name evidence="1" type="ORF">ESCO_004152</name>
</gene>
<proteinExistence type="predicted"/>